<reference evidence="2" key="1">
    <citation type="submission" date="2023-10" db="EMBL/GenBank/DDBJ databases">
        <authorList>
            <person name="Chen Y."/>
            <person name="Shah S."/>
            <person name="Dougan E. K."/>
            <person name="Thang M."/>
            <person name="Chan C."/>
        </authorList>
    </citation>
    <scope>NUCLEOTIDE SEQUENCE [LARGE SCALE GENOMIC DNA]</scope>
</reference>
<feature type="non-terminal residue" evidence="2">
    <location>
        <position position="1"/>
    </location>
</feature>
<feature type="compositionally biased region" description="Polar residues" evidence="1">
    <location>
        <begin position="112"/>
        <end position="128"/>
    </location>
</feature>
<accession>A0ABN9QCR2</accession>
<keyword evidence="3" id="KW-1185">Reference proteome</keyword>
<proteinExistence type="predicted"/>
<dbReference type="EMBL" id="CAUYUJ010003069">
    <property type="protein sequence ID" value="CAK0803704.1"/>
    <property type="molecule type" value="Genomic_DNA"/>
</dbReference>
<organism evidence="2 3">
    <name type="scientific">Prorocentrum cordatum</name>
    <dbReference type="NCBI Taxonomy" id="2364126"/>
    <lineage>
        <taxon>Eukaryota</taxon>
        <taxon>Sar</taxon>
        <taxon>Alveolata</taxon>
        <taxon>Dinophyceae</taxon>
        <taxon>Prorocentrales</taxon>
        <taxon>Prorocentraceae</taxon>
        <taxon>Prorocentrum</taxon>
    </lineage>
</organism>
<evidence type="ECO:0000313" key="2">
    <source>
        <dbReference type="EMBL" id="CAK0803704.1"/>
    </source>
</evidence>
<comment type="caution">
    <text evidence="2">The sequence shown here is derived from an EMBL/GenBank/DDBJ whole genome shotgun (WGS) entry which is preliminary data.</text>
</comment>
<evidence type="ECO:0000256" key="1">
    <source>
        <dbReference type="SAM" id="MobiDB-lite"/>
    </source>
</evidence>
<gene>
    <name evidence="2" type="ORF">PCOR1329_LOCUS10775</name>
</gene>
<feature type="compositionally biased region" description="Polar residues" evidence="1">
    <location>
        <begin position="61"/>
        <end position="76"/>
    </location>
</feature>
<protein>
    <submittedName>
        <fullName evidence="2">Uncharacterized protein</fullName>
    </submittedName>
</protein>
<sequence>EFQTALDWPAALTNFRQFLDALLLDIQQDGMQASSQRAQITFDRLQQEVTSFLDQERSREALQSTTAQQQRVTEQTPKGVGGAHRWTKDLSSWQPQEVKAKDWPNDRIAYPSSGSSKETLSPDTQATQKLPPHSRQKPPEALRKAARTFSQLSSQT</sequence>
<feature type="region of interest" description="Disordered" evidence="1">
    <location>
        <begin position="56"/>
        <end position="156"/>
    </location>
</feature>
<dbReference type="Proteomes" id="UP001189429">
    <property type="component" value="Unassembled WGS sequence"/>
</dbReference>
<evidence type="ECO:0000313" key="3">
    <source>
        <dbReference type="Proteomes" id="UP001189429"/>
    </source>
</evidence>
<name>A0ABN9QCR2_9DINO</name>